<dbReference type="PANTHER" id="PTHR43280">
    <property type="entry name" value="ARAC-FAMILY TRANSCRIPTIONAL REGULATOR"/>
    <property type="match status" value="1"/>
</dbReference>
<keyword evidence="2" id="KW-0238">DNA-binding</keyword>
<evidence type="ECO:0000256" key="2">
    <source>
        <dbReference type="ARBA" id="ARBA00023125"/>
    </source>
</evidence>
<dbReference type="InterPro" id="IPR037923">
    <property type="entry name" value="HTH-like"/>
</dbReference>
<dbReference type="InterPro" id="IPR018060">
    <property type="entry name" value="HTH_AraC"/>
</dbReference>
<dbReference type="Pfam" id="PF12833">
    <property type="entry name" value="HTH_18"/>
    <property type="match status" value="1"/>
</dbReference>
<evidence type="ECO:0000313" key="6">
    <source>
        <dbReference type="Proteomes" id="UP000463051"/>
    </source>
</evidence>
<evidence type="ECO:0000256" key="1">
    <source>
        <dbReference type="ARBA" id="ARBA00023015"/>
    </source>
</evidence>
<dbReference type="InterPro" id="IPR014710">
    <property type="entry name" value="RmlC-like_jellyroll"/>
</dbReference>
<keyword evidence="3" id="KW-0804">Transcription</keyword>
<gene>
    <name evidence="5" type="ORF">GJB61_12350</name>
</gene>
<sequence>MNGHFLLSLYTNRTQTGEPMRAFHENRTYHSAFPFTAFKSHNIEFLAHWHHDLEIVYVIEGAVRMGINSETRILQAGDLAICSSGDIHYYDSKDNNSTLLLVIFNPSLLGFPAGWPLNVRLTSPFIERSSATEGEQTDIVNRISAIMEELLREYNAKLAYHEQLISGLLQELCGLWLRHIPLDTVNPHKDKRRITTMKIMQEVLEYLDINYMHAITLADAAQQANMSLFYFSRFFKSISGMSYIAYLSSIRVNQAERLLLSTDKSILDIALECGFTNIRTFNRVFKQVKQRTPGELR</sequence>
<dbReference type="EMBL" id="WJXB01000003">
    <property type="protein sequence ID" value="MRN53781.1"/>
    <property type="molecule type" value="Genomic_DNA"/>
</dbReference>
<dbReference type="InterPro" id="IPR013096">
    <property type="entry name" value="Cupin_2"/>
</dbReference>
<dbReference type="CDD" id="cd02208">
    <property type="entry name" value="cupin_RmlC-like"/>
    <property type="match status" value="1"/>
</dbReference>
<dbReference type="SUPFAM" id="SSF51215">
    <property type="entry name" value="Regulatory protein AraC"/>
    <property type="match status" value="1"/>
</dbReference>
<feature type="domain" description="HTH araC/xylS-type" evidence="4">
    <location>
        <begin position="201"/>
        <end position="297"/>
    </location>
</feature>
<dbReference type="AlphaFoldDB" id="A0A7X2L2X4"/>
<keyword evidence="1" id="KW-0805">Transcription regulation</keyword>
<dbReference type="Gene3D" id="1.10.10.60">
    <property type="entry name" value="Homeodomain-like"/>
    <property type="match status" value="2"/>
</dbReference>
<keyword evidence="6" id="KW-1185">Reference proteome</keyword>
<dbReference type="PROSITE" id="PS01124">
    <property type="entry name" value="HTH_ARAC_FAMILY_2"/>
    <property type="match status" value="1"/>
</dbReference>
<name>A0A7X2L2X4_9BACL</name>
<dbReference type="SUPFAM" id="SSF46689">
    <property type="entry name" value="Homeodomain-like"/>
    <property type="match status" value="2"/>
</dbReference>
<dbReference type="Pfam" id="PF07883">
    <property type="entry name" value="Cupin_2"/>
    <property type="match status" value="1"/>
</dbReference>
<dbReference type="Proteomes" id="UP000463051">
    <property type="component" value="Unassembled WGS sequence"/>
</dbReference>
<comment type="caution">
    <text evidence="5">The sequence shown here is derived from an EMBL/GenBank/DDBJ whole genome shotgun (WGS) entry which is preliminary data.</text>
</comment>
<accession>A0A7X2L2X4</accession>
<dbReference type="GO" id="GO:0003700">
    <property type="term" value="F:DNA-binding transcription factor activity"/>
    <property type="evidence" value="ECO:0007669"/>
    <property type="project" value="InterPro"/>
</dbReference>
<dbReference type="Gene3D" id="2.60.120.10">
    <property type="entry name" value="Jelly Rolls"/>
    <property type="match status" value="1"/>
</dbReference>
<protein>
    <submittedName>
        <fullName evidence="5">Helix-turn-helix domain-containing protein</fullName>
    </submittedName>
</protein>
<dbReference type="PANTHER" id="PTHR43280:SF2">
    <property type="entry name" value="HTH-TYPE TRANSCRIPTIONAL REGULATOR EXSA"/>
    <property type="match status" value="1"/>
</dbReference>
<evidence type="ECO:0000313" key="5">
    <source>
        <dbReference type="EMBL" id="MRN53781.1"/>
    </source>
</evidence>
<evidence type="ECO:0000259" key="4">
    <source>
        <dbReference type="PROSITE" id="PS01124"/>
    </source>
</evidence>
<dbReference type="InterPro" id="IPR009057">
    <property type="entry name" value="Homeodomain-like_sf"/>
</dbReference>
<organism evidence="5 6">
    <name type="scientific">Paenibacillus monticola</name>
    <dbReference type="NCBI Taxonomy" id="2666075"/>
    <lineage>
        <taxon>Bacteria</taxon>
        <taxon>Bacillati</taxon>
        <taxon>Bacillota</taxon>
        <taxon>Bacilli</taxon>
        <taxon>Bacillales</taxon>
        <taxon>Paenibacillaceae</taxon>
        <taxon>Paenibacillus</taxon>
    </lineage>
</organism>
<dbReference type="GO" id="GO:0043565">
    <property type="term" value="F:sequence-specific DNA binding"/>
    <property type="evidence" value="ECO:0007669"/>
    <property type="project" value="InterPro"/>
</dbReference>
<evidence type="ECO:0000256" key="3">
    <source>
        <dbReference type="ARBA" id="ARBA00023163"/>
    </source>
</evidence>
<dbReference type="InterPro" id="IPR018062">
    <property type="entry name" value="HTH_AraC-typ_CS"/>
</dbReference>
<dbReference type="SMART" id="SM00342">
    <property type="entry name" value="HTH_ARAC"/>
    <property type="match status" value="1"/>
</dbReference>
<dbReference type="PROSITE" id="PS00041">
    <property type="entry name" value="HTH_ARAC_FAMILY_1"/>
    <property type="match status" value="1"/>
</dbReference>
<proteinExistence type="predicted"/>
<reference evidence="5 6" key="1">
    <citation type="submission" date="2019-11" db="EMBL/GenBank/DDBJ databases">
        <title>Paenibacillus monticola sp. nov., a novel PGPR strain isolated from mountain sample in China.</title>
        <authorList>
            <person name="Zhao Q."/>
            <person name="Li H.-P."/>
            <person name="Zhang J.-L."/>
        </authorList>
    </citation>
    <scope>NUCLEOTIDE SEQUENCE [LARGE SCALE GENOMIC DNA]</scope>
    <source>
        <strain evidence="5 6">LC-T2</strain>
    </source>
</reference>